<feature type="transmembrane region" description="Helical" evidence="2">
    <location>
        <begin position="12"/>
        <end position="31"/>
    </location>
</feature>
<evidence type="ECO:0000313" key="3">
    <source>
        <dbReference type="EMBL" id="MFC6713454.1"/>
    </source>
</evidence>
<protein>
    <recommendedName>
        <fullName evidence="5">Cell division protein FtsL</fullName>
    </recommendedName>
</protein>
<dbReference type="EMBL" id="JBHSWJ010000002">
    <property type="protein sequence ID" value="MFC6713454.1"/>
    <property type="molecule type" value="Genomic_DNA"/>
</dbReference>
<keyword evidence="2" id="KW-0472">Membrane</keyword>
<gene>
    <name evidence="3" type="ORF">ACFQBT_06240</name>
</gene>
<reference evidence="4" key="1">
    <citation type="journal article" date="2019" name="Int. J. Syst. Evol. Microbiol.">
        <title>The Global Catalogue of Microorganisms (GCM) 10K type strain sequencing project: providing services to taxonomists for standard genome sequencing and annotation.</title>
        <authorList>
            <consortium name="The Broad Institute Genomics Platform"/>
            <consortium name="The Broad Institute Genome Sequencing Center for Infectious Disease"/>
            <person name="Wu L."/>
            <person name="Ma J."/>
        </authorList>
    </citation>
    <scope>NUCLEOTIDE SEQUENCE [LARGE SCALE GENOMIC DNA]</scope>
    <source>
        <strain evidence="4">NBRC 106593</strain>
    </source>
</reference>
<proteinExistence type="predicted"/>
<evidence type="ECO:0000256" key="2">
    <source>
        <dbReference type="SAM" id="Phobius"/>
    </source>
</evidence>
<comment type="caution">
    <text evidence="3">The sequence shown here is derived from an EMBL/GenBank/DDBJ whole genome shotgun (WGS) entry which is preliminary data.</text>
</comment>
<keyword evidence="2" id="KW-0812">Transmembrane</keyword>
<evidence type="ECO:0000313" key="4">
    <source>
        <dbReference type="Proteomes" id="UP001596356"/>
    </source>
</evidence>
<dbReference type="Proteomes" id="UP001596356">
    <property type="component" value="Unassembled WGS sequence"/>
</dbReference>
<evidence type="ECO:0008006" key="5">
    <source>
        <dbReference type="Google" id="ProtNLM"/>
    </source>
</evidence>
<sequence>MAPPQTRAVGVGFVTVCLLAMVGGLVALLLLNTQRAEQSFALDRLQAKSASLAATQESLDSQLDAVSAPQQLALQAQAQGMVPASSVRFVDGNGKTVGVAKGSASANPFTVGTLPSTPASKVAVLAASVASSGVQLPAAPPVTKLATVPPALPSTPSATPKAAPKTSATPTAKSSNKSTPSASAKPTAAPTK</sequence>
<feature type="region of interest" description="Disordered" evidence="1">
    <location>
        <begin position="144"/>
        <end position="192"/>
    </location>
</feature>
<keyword evidence="4" id="KW-1185">Reference proteome</keyword>
<dbReference type="RefSeq" id="WP_377821221.1">
    <property type="nucleotide sequence ID" value="NZ_JBHSWJ010000002.1"/>
</dbReference>
<keyword evidence="2" id="KW-1133">Transmembrane helix</keyword>
<evidence type="ECO:0000256" key="1">
    <source>
        <dbReference type="SAM" id="MobiDB-lite"/>
    </source>
</evidence>
<organism evidence="3 4">
    <name type="scientific">Branchiibius cervicis</name>
    <dbReference type="NCBI Taxonomy" id="908252"/>
    <lineage>
        <taxon>Bacteria</taxon>
        <taxon>Bacillati</taxon>
        <taxon>Actinomycetota</taxon>
        <taxon>Actinomycetes</taxon>
        <taxon>Micrococcales</taxon>
        <taxon>Dermacoccaceae</taxon>
        <taxon>Branchiibius</taxon>
    </lineage>
</organism>
<feature type="compositionally biased region" description="Low complexity" evidence="1">
    <location>
        <begin position="146"/>
        <end position="192"/>
    </location>
</feature>
<accession>A0ABW2ARA4</accession>
<name>A0ABW2ARA4_9MICO</name>